<gene>
    <name evidence="1" type="ORF">NQ317_018212</name>
</gene>
<dbReference type="EMBL" id="JAPWTJ010000018">
    <property type="protein sequence ID" value="KAJ8985183.1"/>
    <property type="molecule type" value="Genomic_DNA"/>
</dbReference>
<proteinExistence type="predicted"/>
<organism evidence="1 2">
    <name type="scientific">Molorchus minor</name>
    <dbReference type="NCBI Taxonomy" id="1323400"/>
    <lineage>
        <taxon>Eukaryota</taxon>
        <taxon>Metazoa</taxon>
        <taxon>Ecdysozoa</taxon>
        <taxon>Arthropoda</taxon>
        <taxon>Hexapoda</taxon>
        <taxon>Insecta</taxon>
        <taxon>Pterygota</taxon>
        <taxon>Neoptera</taxon>
        <taxon>Endopterygota</taxon>
        <taxon>Coleoptera</taxon>
        <taxon>Polyphaga</taxon>
        <taxon>Cucujiformia</taxon>
        <taxon>Chrysomeloidea</taxon>
        <taxon>Cerambycidae</taxon>
        <taxon>Lamiinae</taxon>
        <taxon>Monochamini</taxon>
        <taxon>Molorchus</taxon>
    </lineage>
</organism>
<reference evidence="1" key="1">
    <citation type="journal article" date="2023" name="Insect Mol. Biol.">
        <title>Genome sequencing provides insights into the evolution of gene families encoding plant cell wall-degrading enzymes in longhorned beetles.</title>
        <authorList>
            <person name="Shin N.R."/>
            <person name="Okamura Y."/>
            <person name="Kirsch R."/>
            <person name="Pauchet Y."/>
        </authorList>
    </citation>
    <scope>NUCLEOTIDE SEQUENCE</scope>
    <source>
        <strain evidence="1">MMC_N1</strain>
    </source>
</reference>
<evidence type="ECO:0000313" key="2">
    <source>
        <dbReference type="Proteomes" id="UP001162164"/>
    </source>
</evidence>
<dbReference type="Proteomes" id="UP001162164">
    <property type="component" value="Unassembled WGS sequence"/>
</dbReference>
<name>A0ABQ9K429_9CUCU</name>
<keyword evidence="2" id="KW-1185">Reference proteome</keyword>
<sequence length="238" mass="27849">MDSWITVNRLTNTEIIELLSTLAQYPPCESYSSHNFHDIWSCLDDICCWKMAEWDIEMCFTIANLWYKLNLGKLCDFIYVLVDRLTKKADNLTKDQLVSVFFYFNVCRKRAVDFEYEYALQKHMNSMSIDEIAVISMGYFKTRTKIKLLPIMETIVQKVKENSKTIHEISLTAILKIIRYSKPTKIIIEVRNMLDVLGDEIHRLSSLCCLHIALIGTGLQFPHIKTLQEVSRETAQRY</sequence>
<accession>A0ABQ9K429</accession>
<evidence type="ECO:0000313" key="1">
    <source>
        <dbReference type="EMBL" id="KAJ8985183.1"/>
    </source>
</evidence>
<comment type="caution">
    <text evidence="1">The sequence shown here is derived from an EMBL/GenBank/DDBJ whole genome shotgun (WGS) entry which is preliminary data.</text>
</comment>
<protein>
    <submittedName>
        <fullName evidence="1">Uncharacterized protein</fullName>
    </submittedName>
</protein>